<dbReference type="InterPro" id="IPR007219">
    <property type="entry name" value="XnlR_reg_dom"/>
</dbReference>
<dbReference type="Pfam" id="PF04082">
    <property type="entry name" value="Fungal_trans"/>
    <property type="match status" value="1"/>
</dbReference>
<feature type="domain" description="Xylanolytic transcriptional activator regulatory" evidence="2">
    <location>
        <begin position="3"/>
        <end position="93"/>
    </location>
</feature>
<sequence length="96" mass="11180">MVHSLKCTFWIIYTYERWTSLYTGCLSTFRDDLIDAPYPEDLLVANISDNDTKSEFSDSLILYRFVCAMVDIRLVADRVFLEIYLPKNISSISHSI</sequence>
<dbReference type="AlphaFoldDB" id="A0A9W4NIH6"/>
<organism evidence="3 4">
    <name type="scientific">Penicillium salamii</name>
    <dbReference type="NCBI Taxonomy" id="1612424"/>
    <lineage>
        <taxon>Eukaryota</taxon>
        <taxon>Fungi</taxon>
        <taxon>Dikarya</taxon>
        <taxon>Ascomycota</taxon>
        <taxon>Pezizomycotina</taxon>
        <taxon>Eurotiomycetes</taxon>
        <taxon>Eurotiomycetidae</taxon>
        <taxon>Eurotiales</taxon>
        <taxon>Aspergillaceae</taxon>
        <taxon>Penicillium</taxon>
    </lineage>
</organism>
<protein>
    <recommendedName>
        <fullName evidence="2">Xylanolytic transcriptional activator regulatory domain-containing protein</fullName>
    </recommendedName>
</protein>
<dbReference type="CDD" id="cd12148">
    <property type="entry name" value="fungal_TF_MHR"/>
    <property type="match status" value="1"/>
</dbReference>
<reference evidence="3" key="1">
    <citation type="submission" date="2021-07" db="EMBL/GenBank/DDBJ databases">
        <authorList>
            <person name="Branca A.L. A."/>
        </authorList>
    </citation>
    <scope>NUCLEOTIDE SEQUENCE</scope>
</reference>
<dbReference type="EMBL" id="CAJVPA010000181">
    <property type="protein sequence ID" value="CAG8371145.1"/>
    <property type="molecule type" value="Genomic_DNA"/>
</dbReference>
<evidence type="ECO:0000313" key="3">
    <source>
        <dbReference type="EMBL" id="CAG8371145.1"/>
    </source>
</evidence>
<dbReference type="GO" id="GO:0006351">
    <property type="term" value="P:DNA-templated transcription"/>
    <property type="evidence" value="ECO:0007669"/>
    <property type="project" value="InterPro"/>
</dbReference>
<evidence type="ECO:0000259" key="2">
    <source>
        <dbReference type="Pfam" id="PF04082"/>
    </source>
</evidence>
<gene>
    <name evidence="3" type="ORF">PSALAMII_LOCUS4935</name>
</gene>
<evidence type="ECO:0000313" key="4">
    <source>
        <dbReference type="Proteomes" id="UP001152646"/>
    </source>
</evidence>
<evidence type="ECO:0000256" key="1">
    <source>
        <dbReference type="ARBA" id="ARBA00023242"/>
    </source>
</evidence>
<dbReference type="GO" id="GO:0008270">
    <property type="term" value="F:zinc ion binding"/>
    <property type="evidence" value="ECO:0007669"/>
    <property type="project" value="InterPro"/>
</dbReference>
<name>A0A9W4NIH6_9EURO</name>
<dbReference type="Proteomes" id="UP001152646">
    <property type="component" value="Unassembled WGS sequence"/>
</dbReference>
<proteinExistence type="predicted"/>
<comment type="caution">
    <text evidence="3">The sequence shown here is derived from an EMBL/GenBank/DDBJ whole genome shotgun (WGS) entry which is preliminary data.</text>
</comment>
<keyword evidence="1" id="KW-0539">Nucleus</keyword>
<dbReference type="GO" id="GO:0003677">
    <property type="term" value="F:DNA binding"/>
    <property type="evidence" value="ECO:0007669"/>
    <property type="project" value="InterPro"/>
</dbReference>
<accession>A0A9W4NIH6</accession>